<comment type="caution">
    <text evidence="1">The sequence shown here is derived from an EMBL/GenBank/DDBJ whole genome shotgun (WGS) entry which is preliminary data.</text>
</comment>
<gene>
    <name evidence="1" type="ORF">NQ318_001653</name>
</gene>
<dbReference type="Proteomes" id="UP001162162">
    <property type="component" value="Unassembled WGS sequence"/>
</dbReference>
<dbReference type="AlphaFoldDB" id="A0AAV8XZU0"/>
<organism evidence="1 2">
    <name type="scientific">Aromia moschata</name>
    <dbReference type="NCBI Taxonomy" id="1265417"/>
    <lineage>
        <taxon>Eukaryota</taxon>
        <taxon>Metazoa</taxon>
        <taxon>Ecdysozoa</taxon>
        <taxon>Arthropoda</taxon>
        <taxon>Hexapoda</taxon>
        <taxon>Insecta</taxon>
        <taxon>Pterygota</taxon>
        <taxon>Neoptera</taxon>
        <taxon>Endopterygota</taxon>
        <taxon>Coleoptera</taxon>
        <taxon>Polyphaga</taxon>
        <taxon>Cucujiformia</taxon>
        <taxon>Chrysomeloidea</taxon>
        <taxon>Cerambycidae</taxon>
        <taxon>Cerambycinae</taxon>
        <taxon>Callichromatini</taxon>
        <taxon>Aromia</taxon>
    </lineage>
</organism>
<dbReference type="EMBL" id="JAPWTK010000262">
    <property type="protein sequence ID" value="KAJ8944233.1"/>
    <property type="molecule type" value="Genomic_DNA"/>
</dbReference>
<protein>
    <submittedName>
        <fullName evidence="1">Uncharacterized protein</fullName>
    </submittedName>
</protein>
<accession>A0AAV8XZU0</accession>
<keyword evidence="2" id="KW-1185">Reference proteome</keyword>
<sequence length="86" mass="10338">MRELHTQNPEKFHFLIFPQILLQMDVFTLQTVVFKQIDGTHELRLQPVRKNICSDEETFVCRYARRKINTAVAVDRIELSYLRFQL</sequence>
<reference evidence="1" key="1">
    <citation type="journal article" date="2023" name="Insect Mol. Biol.">
        <title>Genome sequencing provides insights into the evolution of gene families encoding plant cell wall-degrading enzymes in longhorned beetles.</title>
        <authorList>
            <person name="Shin N.R."/>
            <person name="Okamura Y."/>
            <person name="Kirsch R."/>
            <person name="Pauchet Y."/>
        </authorList>
    </citation>
    <scope>NUCLEOTIDE SEQUENCE</scope>
    <source>
        <strain evidence="1">AMC_N1</strain>
    </source>
</reference>
<evidence type="ECO:0000313" key="1">
    <source>
        <dbReference type="EMBL" id="KAJ8944233.1"/>
    </source>
</evidence>
<proteinExistence type="predicted"/>
<name>A0AAV8XZU0_9CUCU</name>
<evidence type="ECO:0000313" key="2">
    <source>
        <dbReference type="Proteomes" id="UP001162162"/>
    </source>
</evidence>